<keyword evidence="4" id="KW-0653">Protein transport</keyword>
<dbReference type="InterPro" id="IPR045255">
    <property type="entry name" value="RanBP1-like"/>
</dbReference>
<dbReference type="AlphaFoldDB" id="C0PRA2"/>
<comment type="subcellular location">
    <subcellularLocation>
        <location evidence="1">Nucleus</location>
        <location evidence="1">Nuclear pore complex</location>
    </subcellularLocation>
</comment>
<dbReference type="PANTHER" id="PTHR23138">
    <property type="entry name" value="RAN BINDING PROTEIN"/>
    <property type="match status" value="1"/>
</dbReference>
<dbReference type="InterPro" id="IPR000156">
    <property type="entry name" value="Ran_bind_dom"/>
</dbReference>
<dbReference type="PROSITE" id="PS50196">
    <property type="entry name" value="RANBD1"/>
    <property type="match status" value="1"/>
</dbReference>
<sequence>MSDKRKRRTEENPSSSDCNDQAFRPKRITAVPPFDVQRAESSRQHVRALNTQFASWVQKQLKDHPDELWQDGVQDYIKHASEILVKFSDVVDWLNKNASSIPQNVPVSMSKGGLPSIEKQVPNEDNKSEVSFLAKDDSRKSGLGLPSTGLWSFGLISANQSSPATGSWSFGLTSANQNSSAAGLSSHLPVPPIATGGTSNDQEEDSETVDEPPSPSVKRTEEPGTVVVHEVKCKLYVKPDNSGDEPWKNMGMGQLYIKCKEDVKRGTKEAKATIVIRNDVGKVVLNALLYPKIKLSIKKNTITTIFHTADGEPPGVEADGEKRDSAKPRMYLMKLKSEDDAKKLEEAVITNAPVAD</sequence>
<evidence type="ECO:0000256" key="1">
    <source>
        <dbReference type="ARBA" id="ARBA00004567"/>
    </source>
</evidence>
<dbReference type="SMART" id="SM00160">
    <property type="entry name" value="RanBD"/>
    <property type="match status" value="1"/>
</dbReference>
<dbReference type="PANTHER" id="PTHR23138:SF141">
    <property type="entry name" value="NUCLEAR PORE COMPLEX PROTEIN NUP50"/>
    <property type="match status" value="1"/>
</dbReference>
<evidence type="ECO:0000313" key="7">
    <source>
        <dbReference type="EMBL" id="ACN40342.1"/>
    </source>
</evidence>
<keyword evidence="2" id="KW-0813">Transport</keyword>
<reference evidence="7" key="1">
    <citation type="submission" date="2009-02" db="EMBL/GenBank/DDBJ databases">
        <title>Full length sequence-verified cDNA sequences from Sitka spruce (Picea sitchensis).</title>
        <authorList>
            <person name="Reid K.E."/>
            <person name="Liao N."/>
            <person name="Ralph S."/>
            <person name="Kolosova N."/>
            <person name="Oddy C."/>
            <person name="Moore R."/>
            <person name="Mayo M."/>
            <person name="Wagner S."/>
            <person name="King J."/>
            <person name="Yanchuk A."/>
            <person name="Holt R."/>
            <person name="Jones S."/>
            <person name="Marra M."/>
            <person name="Ritland C.E."/>
            <person name="Ritland K."/>
            <person name="Bohlmann J."/>
        </authorList>
    </citation>
    <scope>NUCLEOTIDE SEQUENCE</scope>
    <source>
        <tissue evidence="7">Green portion of the leader tissue</tissue>
    </source>
</reference>
<evidence type="ECO:0000256" key="4">
    <source>
        <dbReference type="ARBA" id="ARBA00023132"/>
    </source>
</evidence>
<dbReference type="SUPFAM" id="SSF50729">
    <property type="entry name" value="PH domain-like"/>
    <property type="match status" value="1"/>
</dbReference>
<keyword evidence="3" id="KW-0811">Translocation</keyword>
<dbReference type="GO" id="GO:0015031">
    <property type="term" value="P:protein transport"/>
    <property type="evidence" value="ECO:0007669"/>
    <property type="project" value="UniProtKB-KW"/>
</dbReference>
<feature type="region of interest" description="Disordered" evidence="5">
    <location>
        <begin position="1"/>
        <end position="26"/>
    </location>
</feature>
<dbReference type="Gene3D" id="2.30.29.30">
    <property type="entry name" value="Pleckstrin-homology domain (PH domain)/Phosphotyrosine-binding domain (PTB)"/>
    <property type="match status" value="1"/>
</dbReference>
<feature type="compositionally biased region" description="Acidic residues" evidence="5">
    <location>
        <begin position="201"/>
        <end position="210"/>
    </location>
</feature>
<feature type="region of interest" description="Disordered" evidence="5">
    <location>
        <begin position="180"/>
        <end position="224"/>
    </location>
</feature>
<organism evidence="7">
    <name type="scientific">Picea sitchensis</name>
    <name type="common">Sitka spruce</name>
    <name type="synonym">Pinus sitchensis</name>
    <dbReference type="NCBI Taxonomy" id="3332"/>
    <lineage>
        <taxon>Eukaryota</taxon>
        <taxon>Viridiplantae</taxon>
        <taxon>Streptophyta</taxon>
        <taxon>Embryophyta</taxon>
        <taxon>Tracheophyta</taxon>
        <taxon>Spermatophyta</taxon>
        <taxon>Pinopsida</taxon>
        <taxon>Pinidae</taxon>
        <taxon>Conifers I</taxon>
        <taxon>Pinales</taxon>
        <taxon>Pinaceae</taxon>
        <taxon>Picea</taxon>
    </lineage>
</organism>
<evidence type="ECO:0000256" key="2">
    <source>
        <dbReference type="ARBA" id="ARBA00022816"/>
    </source>
</evidence>
<dbReference type="GO" id="GO:0051028">
    <property type="term" value="P:mRNA transport"/>
    <property type="evidence" value="ECO:0007669"/>
    <property type="project" value="UniProtKB-KW"/>
</dbReference>
<dbReference type="GO" id="GO:0005643">
    <property type="term" value="C:nuclear pore"/>
    <property type="evidence" value="ECO:0007669"/>
    <property type="project" value="UniProtKB-SubCell"/>
</dbReference>
<dbReference type="InterPro" id="IPR011993">
    <property type="entry name" value="PH-like_dom_sf"/>
</dbReference>
<dbReference type="CDD" id="cd13170">
    <property type="entry name" value="RanBD_NUP50"/>
    <property type="match status" value="1"/>
</dbReference>
<accession>C0PRA2</accession>
<evidence type="ECO:0000259" key="6">
    <source>
        <dbReference type="PROSITE" id="PS50196"/>
    </source>
</evidence>
<proteinExistence type="evidence at transcript level"/>
<evidence type="ECO:0000256" key="3">
    <source>
        <dbReference type="ARBA" id="ARBA00023010"/>
    </source>
</evidence>
<keyword evidence="4" id="KW-0539">Nucleus</keyword>
<dbReference type="EMBL" id="BT070845">
    <property type="protein sequence ID" value="ACN40342.1"/>
    <property type="molecule type" value="mRNA"/>
</dbReference>
<name>C0PRA2_PICSI</name>
<protein>
    <recommendedName>
        <fullName evidence="6">RanBD1 domain-containing protein</fullName>
    </recommendedName>
</protein>
<evidence type="ECO:0000256" key="5">
    <source>
        <dbReference type="SAM" id="MobiDB-lite"/>
    </source>
</evidence>
<dbReference type="Pfam" id="PF00638">
    <property type="entry name" value="Ran_BP1"/>
    <property type="match status" value="1"/>
</dbReference>
<keyword evidence="4" id="KW-0906">Nuclear pore complex</keyword>
<feature type="domain" description="RanBD1" evidence="6">
    <location>
        <begin position="205"/>
        <end position="348"/>
    </location>
</feature>
<feature type="compositionally biased region" description="Basic and acidic residues" evidence="5">
    <location>
        <begin position="1"/>
        <end position="11"/>
    </location>
</feature>
<keyword evidence="2" id="KW-0509">mRNA transport</keyword>